<accession>A0ABP7EQA3</accession>
<dbReference type="RefSeq" id="WP_344694447.1">
    <property type="nucleotide sequence ID" value="NZ_BAABBF010000010.1"/>
</dbReference>
<evidence type="ECO:0000313" key="3">
    <source>
        <dbReference type="Proteomes" id="UP001500523"/>
    </source>
</evidence>
<sequence length="109" mass="11461">MAAATALKEAARATGNRTAEIDRKRLTDGMINWSPLGALPDPVVQEDGVAPLKAIHQITYGAGQTAFPGMVFIPISVAERKDLLKGTFPPAEEPGPADLALFDKGSDFG</sequence>
<proteinExistence type="predicted"/>
<reference evidence="3" key="1">
    <citation type="journal article" date="2019" name="Int. J. Syst. Evol. Microbiol.">
        <title>The Global Catalogue of Microorganisms (GCM) 10K type strain sequencing project: providing services to taxonomists for standard genome sequencing and annotation.</title>
        <authorList>
            <consortium name="The Broad Institute Genomics Platform"/>
            <consortium name="The Broad Institute Genome Sequencing Center for Infectious Disease"/>
            <person name="Wu L."/>
            <person name="Ma J."/>
        </authorList>
    </citation>
    <scope>NUCLEOTIDE SEQUENCE [LARGE SCALE GENOMIC DNA]</scope>
    <source>
        <strain evidence="3">JCM 17498</strain>
    </source>
</reference>
<name>A0ABP7EQA3_9SPHN</name>
<feature type="region of interest" description="Disordered" evidence="1">
    <location>
        <begin position="87"/>
        <end position="109"/>
    </location>
</feature>
<keyword evidence="3" id="KW-1185">Reference proteome</keyword>
<evidence type="ECO:0000313" key="2">
    <source>
        <dbReference type="EMBL" id="GAA3721812.1"/>
    </source>
</evidence>
<protein>
    <submittedName>
        <fullName evidence="2">Uncharacterized protein</fullName>
    </submittedName>
</protein>
<gene>
    <name evidence="2" type="ORF">GCM10022268_32530</name>
</gene>
<dbReference type="EMBL" id="BAABBF010000010">
    <property type="protein sequence ID" value="GAA3721812.1"/>
    <property type="molecule type" value="Genomic_DNA"/>
</dbReference>
<organism evidence="2 3">
    <name type="scientific">Sphingomonas cynarae</name>
    <dbReference type="NCBI Taxonomy" id="930197"/>
    <lineage>
        <taxon>Bacteria</taxon>
        <taxon>Pseudomonadati</taxon>
        <taxon>Pseudomonadota</taxon>
        <taxon>Alphaproteobacteria</taxon>
        <taxon>Sphingomonadales</taxon>
        <taxon>Sphingomonadaceae</taxon>
        <taxon>Sphingomonas</taxon>
    </lineage>
</organism>
<comment type="caution">
    <text evidence="2">The sequence shown here is derived from an EMBL/GenBank/DDBJ whole genome shotgun (WGS) entry which is preliminary data.</text>
</comment>
<dbReference type="Proteomes" id="UP001500523">
    <property type="component" value="Unassembled WGS sequence"/>
</dbReference>
<evidence type="ECO:0000256" key="1">
    <source>
        <dbReference type="SAM" id="MobiDB-lite"/>
    </source>
</evidence>